<evidence type="ECO:0000259" key="1">
    <source>
        <dbReference type="Pfam" id="PF07727"/>
    </source>
</evidence>
<keyword evidence="3" id="KW-1185">Reference proteome</keyword>
<feature type="domain" description="Reverse transcriptase Ty1/copia-type" evidence="1">
    <location>
        <begin position="58"/>
        <end position="140"/>
    </location>
</feature>
<dbReference type="Pfam" id="PF07727">
    <property type="entry name" value="RVT_2"/>
    <property type="match status" value="1"/>
</dbReference>
<accession>A0ABD2SFY1</accession>
<comment type="caution">
    <text evidence="2">The sequence shown here is derived from an EMBL/GenBank/DDBJ whole genome shotgun (WGS) entry which is preliminary data.</text>
</comment>
<evidence type="ECO:0000313" key="2">
    <source>
        <dbReference type="EMBL" id="KAL3342788.1"/>
    </source>
</evidence>
<reference evidence="2 3" key="1">
    <citation type="submission" date="2024-05" db="EMBL/GenBank/DDBJ databases">
        <title>De novo assembly of an allotetraploid wild potato.</title>
        <authorList>
            <person name="Hosaka A.J."/>
        </authorList>
    </citation>
    <scope>NUCLEOTIDE SEQUENCE [LARGE SCALE GENOMIC DNA]</scope>
    <source>
        <tissue evidence="2">Young leaves</tissue>
    </source>
</reference>
<evidence type="ECO:0000313" key="3">
    <source>
        <dbReference type="Proteomes" id="UP001627284"/>
    </source>
</evidence>
<gene>
    <name evidence="2" type="ORF">AABB24_026700</name>
</gene>
<organism evidence="2 3">
    <name type="scientific">Solanum stoloniferum</name>
    <dbReference type="NCBI Taxonomy" id="62892"/>
    <lineage>
        <taxon>Eukaryota</taxon>
        <taxon>Viridiplantae</taxon>
        <taxon>Streptophyta</taxon>
        <taxon>Embryophyta</taxon>
        <taxon>Tracheophyta</taxon>
        <taxon>Spermatophyta</taxon>
        <taxon>Magnoliopsida</taxon>
        <taxon>eudicotyledons</taxon>
        <taxon>Gunneridae</taxon>
        <taxon>Pentapetalae</taxon>
        <taxon>asterids</taxon>
        <taxon>lamiids</taxon>
        <taxon>Solanales</taxon>
        <taxon>Solanaceae</taxon>
        <taxon>Solanoideae</taxon>
        <taxon>Solaneae</taxon>
        <taxon>Solanum</taxon>
    </lineage>
</organism>
<dbReference type="EMBL" id="JBJKTR010000015">
    <property type="protein sequence ID" value="KAL3342788.1"/>
    <property type="molecule type" value="Genomic_DNA"/>
</dbReference>
<dbReference type="InterPro" id="IPR043502">
    <property type="entry name" value="DNA/RNA_pol_sf"/>
</dbReference>
<dbReference type="AlphaFoldDB" id="A0ABD2SFY1"/>
<dbReference type="Proteomes" id="UP001627284">
    <property type="component" value="Unassembled WGS sequence"/>
</dbReference>
<protein>
    <recommendedName>
        <fullName evidence="1">Reverse transcriptase Ty1/copia-type domain-containing protein</fullName>
    </recommendedName>
</protein>
<dbReference type="InterPro" id="IPR013103">
    <property type="entry name" value="RVT_2"/>
</dbReference>
<proteinExistence type="predicted"/>
<sequence length="142" mass="16255">MSTNQICQWREACRGHLQVYLSIGPSSLPDPSQDKNKDSLYSNLMSKMHFYMASYKKRYMTQPTRFINPQFPNHVCRLHKAMYGLKQSPRAWLEKLSLTLLRLGFSSCKLNTSLFIHSCGSNTTIVLVYVDDLIVIGSSTEV</sequence>
<name>A0ABD2SFY1_9SOLN</name>
<dbReference type="SUPFAM" id="SSF56672">
    <property type="entry name" value="DNA/RNA polymerases"/>
    <property type="match status" value="1"/>
</dbReference>